<keyword evidence="1" id="KW-0812">Transmembrane</keyword>
<protein>
    <submittedName>
        <fullName evidence="2">Uncharacterized protein</fullName>
    </submittedName>
</protein>
<name>A0ABM9FJL6_9VIBR</name>
<evidence type="ECO:0000313" key="2">
    <source>
        <dbReference type="EMBL" id="CAH8200074.1"/>
    </source>
</evidence>
<comment type="caution">
    <text evidence="2">The sequence shown here is derived from an EMBL/GenBank/DDBJ whole genome shotgun (WGS) entry which is preliminary data.</text>
</comment>
<organism evidence="2 3">
    <name type="scientific">Vibrio aestuarianus</name>
    <dbReference type="NCBI Taxonomy" id="28171"/>
    <lineage>
        <taxon>Bacteria</taxon>
        <taxon>Pseudomonadati</taxon>
        <taxon>Pseudomonadota</taxon>
        <taxon>Gammaproteobacteria</taxon>
        <taxon>Vibrionales</taxon>
        <taxon>Vibrionaceae</taxon>
        <taxon>Vibrio</taxon>
    </lineage>
</organism>
<keyword evidence="1" id="KW-1133">Transmembrane helix</keyword>
<evidence type="ECO:0000313" key="3">
    <source>
        <dbReference type="Proteomes" id="UP001152658"/>
    </source>
</evidence>
<evidence type="ECO:0000256" key="1">
    <source>
        <dbReference type="SAM" id="Phobius"/>
    </source>
</evidence>
<keyword evidence="1" id="KW-0472">Membrane</keyword>
<dbReference type="EMBL" id="CALYLK010000002">
    <property type="protein sequence ID" value="CAH8200074.1"/>
    <property type="molecule type" value="Genomic_DNA"/>
</dbReference>
<proteinExistence type="predicted"/>
<keyword evidence="3" id="KW-1185">Reference proteome</keyword>
<accession>A0ABM9FJL6</accession>
<feature type="transmembrane region" description="Helical" evidence="1">
    <location>
        <begin position="12"/>
        <end position="32"/>
    </location>
</feature>
<reference evidence="2" key="1">
    <citation type="submission" date="2022-06" db="EMBL/GenBank/DDBJ databases">
        <authorList>
            <person name="Goudenege D."/>
            <person name="Le Roux F."/>
        </authorList>
    </citation>
    <scope>NUCLEOTIDE SEQUENCE</scope>
    <source>
        <strain evidence="2">12-063</strain>
    </source>
</reference>
<gene>
    <name evidence="2" type="ORF">VAE063_1010365</name>
</gene>
<sequence>MSNYVINHNLALWVGLRLLPFSLCYLIGLSYWHTLKGDRLKTNKVSHS</sequence>
<dbReference type="Proteomes" id="UP001152658">
    <property type="component" value="Unassembled WGS sequence"/>
</dbReference>